<feature type="region of interest" description="Disordered" evidence="1">
    <location>
        <begin position="62"/>
        <end position="86"/>
    </location>
</feature>
<dbReference type="EMBL" id="BKCJ011434438">
    <property type="protein sequence ID" value="GFD33359.1"/>
    <property type="molecule type" value="Genomic_DNA"/>
</dbReference>
<feature type="region of interest" description="Disordered" evidence="1">
    <location>
        <begin position="1"/>
        <end position="31"/>
    </location>
</feature>
<feature type="non-terminal residue" evidence="2">
    <location>
        <position position="1"/>
    </location>
</feature>
<accession>A0A699VGY8</accession>
<sequence length="86" mass="9347">AMKPRLSKKRDRRVNDGADANAPPKVLRKDYASVLPEQSTRGGKYLPTMGLAAGLTFVTPVDTKGVNDPDPLSYAEPQPHPKKSMT</sequence>
<dbReference type="AlphaFoldDB" id="A0A699VGY8"/>
<feature type="compositionally biased region" description="Basic residues" evidence="1">
    <location>
        <begin position="1"/>
        <end position="12"/>
    </location>
</feature>
<proteinExistence type="predicted"/>
<feature type="non-terminal residue" evidence="2">
    <location>
        <position position="86"/>
    </location>
</feature>
<reference evidence="2" key="1">
    <citation type="journal article" date="2019" name="Sci. Rep.">
        <title>Draft genome of Tanacetum cinerariifolium, the natural source of mosquito coil.</title>
        <authorList>
            <person name="Yamashiro T."/>
            <person name="Shiraishi A."/>
            <person name="Satake H."/>
            <person name="Nakayama K."/>
        </authorList>
    </citation>
    <scope>NUCLEOTIDE SEQUENCE</scope>
</reference>
<evidence type="ECO:0000313" key="2">
    <source>
        <dbReference type="EMBL" id="GFD33359.1"/>
    </source>
</evidence>
<comment type="caution">
    <text evidence="2">The sequence shown here is derived from an EMBL/GenBank/DDBJ whole genome shotgun (WGS) entry which is preliminary data.</text>
</comment>
<gene>
    <name evidence="2" type="ORF">Tci_905328</name>
</gene>
<organism evidence="2">
    <name type="scientific">Tanacetum cinerariifolium</name>
    <name type="common">Dalmatian daisy</name>
    <name type="synonym">Chrysanthemum cinerariifolium</name>
    <dbReference type="NCBI Taxonomy" id="118510"/>
    <lineage>
        <taxon>Eukaryota</taxon>
        <taxon>Viridiplantae</taxon>
        <taxon>Streptophyta</taxon>
        <taxon>Embryophyta</taxon>
        <taxon>Tracheophyta</taxon>
        <taxon>Spermatophyta</taxon>
        <taxon>Magnoliopsida</taxon>
        <taxon>eudicotyledons</taxon>
        <taxon>Gunneridae</taxon>
        <taxon>Pentapetalae</taxon>
        <taxon>asterids</taxon>
        <taxon>campanulids</taxon>
        <taxon>Asterales</taxon>
        <taxon>Asteraceae</taxon>
        <taxon>Asteroideae</taxon>
        <taxon>Anthemideae</taxon>
        <taxon>Anthemidinae</taxon>
        <taxon>Tanacetum</taxon>
    </lineage>
</organism>
<protein>
    <submittedName>
        <fullName evidence="2">Uncharacterized protein</fullName>
    </submittedName>
</protein>
<evidence type="ECO:0000256" key="1">
    <source>
        <dbReference type="SAM" id="MobiDB-lite"/>
    </source>
</evidence>
<name>A0A699VGY8_TANCI</name>